<dbReference type="STRING" id="879305.HMPREF9290_0828"/>
<sequence>MKKFSIATLMLASALVLSACSNTNEKEADNKAETEVSQEAETETKDDANKEETKDEAKEETKEEVKSTDAETAEGNLMLHRGYPKSDESRSFPRIVVATSGDTIVGVSLDEYQYDSADGDFEGVNNSDKEFGEGTAEGKVLISKMANEEKYSAQMKEAGSPTSLKETYEGIANFAKGKTISELEDFLKEKSDDEIIEAVTGATFKSTPSLLNQVVEVAKSEDFVSVGHAENPEEITFKAITGAPHGEKSFADAVVAMEGDKVVAASFDEFQYIEDGMGIAKEGTDFTQGYAEENKVLGSKLENNEKYSEHMAEKGKSTVSIKDNFEAIENFVAGKTADEIKEAIDSKKEDGTIDAVTGATLKDTANYLQLIVDAMSL</sequence>
<dbReference type="EMBL" id="AEXM01000016">
    <property type="protein sequence ID" value="EGC82152.1"/>
    <property type="molecule type" value="Genomic_DNA"/>
</dbReference>
<comment type="caution">
    <text evidence="3">The sequence shown here is derived from an EMBL/GenBank/DDBJ whole genome shotgun (WGS) entry which is preliminary data.</text>
</comment>
<dbReference type="eggNOG" id="COG3409">
    <property type="taxonomic scope" value="Bacteria"/>
</dbReference>
<feature type="region of interest" description="Disordered" evidence="1">
    <location>
        <begin position="23"/>
        <end position="85"/>
    </location>
</feature>
<organism evidence="3 4">
    <name type="scientific">Anaerococcus prevotii ACS-065-V-Col13</name>
    <dbReference type="NCBI Taxonomy" id="879305"/>
    <lineage>
        <taxon>Bacteria</taxon>
        <taxon>Bacillati</taxon>
        <taxon>Bacillota</taxon>
        <taxon>Tissierellia</taxon>
        <taxon>Tissierellales</taxon>
        <taxon>Peptoniphilaceae</taxon>
        <taxon>Anaerococcus</taxon>
    </lineage>
</organism>
<evidence type="ECO:0000256" key="1">
    <source>
        <dbReference type="SAM" id="MobiDB-lite"/>
    </source>
</evidence>
<evidence type="ECO:0000313" key="3">
    <source>
        <dbReference type="EMBL" id="EGC82152.1"/>
    </source>
</evidence>
<protein>
    <submittedName>
        <fullName evidence="3">Putative lipoprotein</fullName>
    </submittedName>
</protein>
<keyword evidence="4" id="KW-1185">Reference proteome</keyword>
<dbReference type="Gene3D" id="3.90.1010.20">
    <property type="match status" value="2"/>
</dbReference>
<evidence type="ECO:0000313" key="4">
    <source>
        <dbReference type="Proteomes" id="UP000005286"/>
    </source>
</evidence>
<accession>F0GVJ5</accession>
<keyword evidence="3" id="KW-0449">Lipoprotein</keyword>
<dbReference type="Proteomes" id="UP000005286">
    <property type="component" value="Unassembled WGS sequence"/>
</dbReference>
<dbReference type="PATRIC" id="fig|879305.3.peg.825"/>
<proteinExistence type="predicted"/>
<dbReference type="PROSITE" id="PS51257">
    <property type="entry name" value="PROKAR_LIPOPROTEIN"/>
    <property type="match status" value="1"/>
</dbReference>
<dbReference type="RefSeq" id="WP_004834745.1">
    <property type="nucleotide sequence ID" value="NZ_AEXM01000016.1"/>
</dbReference>
<feature type="chain" id="PRO_5039316530" evidence="2">
    <location>
        <begin position="20"/>
        <end position="377"/>
    </location>
</feature>
<evidence type="ECO:0000256" key="2">
    <source>
        <dbReference type="SAM" id="SignalP"/>
    </source>
</evidence>
<keyword evidence="2" id="KW-0732">Signal</keyword>
<feature type="compositionally biased region" description="Basic and acidic residues" evidence="1">
    <location>
        <begin position="24"/>
        <end position="34"/>
    </location>
</feature>
<feature type="signal peptide" evidence="2">
    <location>
        <begin position="1"/>
        <end position="19"/>
    </location>
</feature>
<gene>
    <name evidence="3" type="ORF">HMPREF9290_0828</name>
</gene>
<name>F0GVJ5_9FIRM</name>
<feature type="compositionally biased region" description="Basic and acidic residues" evidence="1">
    <location>
        <begin position="42"/>
        <end position="69"/>
    </location>
</feature>
<dbReference type="AlphaFoldDB" id="F0GVJ5"/>
<reference evidence="3 4" key="1">
    <citation type="submission" date="2011-01" db="EMBL/GenBank/DDBJ databases">
        <authorList>
            <person name="Durkin A.S."/>
            <person name="Madupu R."/>
            <person name="Torralba M."/>
            <person name="Gillis M."/>
            <person name="Methe B."/>
            <person name="Sutton G."/>
            <person name="Nelson K.E."/>
        </authorList>
    </citation>
    <scope>NUCLEOTIDE SEQUENCE [LARGE SCALE GENOMIC DNA]</scope>
    <source>
        <strain evidence="3 4">ACS-065-V-Col13</strain>
    </source>
</reference>